<accession>A0A433WEA9</accession>
<sequence length="149" mass="16727">MQQNKCPNCGATIFSIPPVAKDQLKVNVDCEYCGSQFTISNPAYRPEPVVNTTINTFTATYTHTNTATQSGNSGWKNAPDWQHKVTRFLGYFVGWLLLPLVIGCWIGSFRDPAGLPYLVSIMLTGFVFFFILLARASSRELRKRKNEGR</sequence>
<protein>
    <submittedName>
        <fullName evidence="1">Uncharacterized protein</fullName>
    </submittedName>
</protein>
<gene>
    <name evidence="1" type="ORF">ECE50_015495</name>
</gene>
<evidence type="ECO:0000313" key="2">
    <source>
        <dbReference type="Proteomes" id="UP000281028"/>
    </source>
</evidence>
<dbReference type="EMBL" id="RIAR02000001">
    <property type="protein sequence ID" value="NSL88245.1"/>
    <property type="molecule type" value="Genomic_DNA"/>
</dbReference>
<comment type="caution">
    <text evidence="1">The sequence shown here is derived from an EMBL/GenBank/DDBJ whole genome shotgun (WGS) entry which is preliminary data.</text>
</comment>
<keyword evidence="2" id="KW-1185">Reference proteome</keyword>
<dbReference type="Gene3D" id="2.20.28.30">
    <property type="entry name" value="RNA polymerase ii, chain L"/>
    <property type="match status" value="1"/>
</dbReference>
<dbReference type="AlphaFoldDB" id="A0A433WEA9"/>
<organism evidence="1 2">
    <name type="scientific">Chitinophaga solisilvae</name>
    <dbReference type="NCBI Taxonomy" id="1233460"/>
    <lineage>
        <taxon>Bacteria</taxon>
        <taxon>Pseudomonadati</taxon>
        <taxon>Bacteroidota</taxon>
        <taxon>Chitinophagia</taxon>
        <taxon>Chitinophagales</taxon>
        <taxon>Chitinophagaceae</taxon>
        <taxon>Chitinophaga</taxon>
    </lineage>
</organism>
<name>A0A433WEA9_9BACT</name>
<dbReference type="OrthoDB" id="678275at2"/>
<reference evidence="1" key="1">
    <citation type="submission" date="2020-05" db="EMBL/GenBank/DDBJ databases">
        <title>Chitinophaga laudate sp. nov., isolated from a tropical peat swamp.</title>
        <authorList>
            <person name="Goh C.B.S."/>
            <person name="Lee M.S."/>
            <person name="Parimannan S."/>
            <person name="Pasbakhsh P."/>
            <person name="Yule C.M."/>
            <person name="Rajandas H."/>
            <person name="Loke S."/>
            <person name="Croft L."/>
            <person name="Tan J.B.L."/>
        </authorList>
    </citation>
    <scope>NUCLEOTIDE SEQUENCE</scope>
    <source>
        <strain evidence="1">Mgbs1</strain>
    </source>
</reference>
<dbReference type="Proteomes" id="UP000281028">
    <property type="component" value="Unassembled WGS sequence"/>
</dbReference>
<proteinExistence type="predicted"/>
<evidence type="ECO:0000313" key="1">
    <source>
        <dbReference type="EMBL" id="NSL88245.1"/>
    </source>
</evidence>